<dbReference type="OrthoDB" id="3782245at2759"/>
<dbReference type="InterPro" id="IPR036397">
    <property type="entry name" value="RNaseH_sf"/>
</dbReference>
<keyword evidence="2" id="KW-0815">Transposition</keyword>
<dbReference type="Pfam" id="PF22936">
    <property type="entry name" value="Pol_BBD"/>
    <property type="match status" value="1"/>
</dbReference>
<dbReference type="GO" id="GO:0008233">
    <property type="term" value="F:peptidase activity"/>
    <property type="evidence" value="ECO:0007669"/>
    <property type="project" value="UniProtKB-KW"/>
</dbReference>
<dbReference type="GO" id="GO:0004519">
    <property type="term" value="F:endonuclease activity"/>
    <property type="evidence" value="ECO:0007669"/>
    <property type="project" value="UniProtKB-KW"/>
</dbReference>
<dbReference type="InterPro" id="IPR012337">
    <property type="entry name" value="RNaseH-like_sf"/>
</dbReference>
<keyword evidence="16" id="KW-0239">DNA-directed DNA polymerase</keyword>
<feature type="domain" description="Integrase catalytic" evidence="23">
    <location>
        <begin position="582"/>
        <end position="752"/>
    </location>
</feature>
<dbReference type="GO" id="GO:0006508">
    <property type="term" value="P:proteolysis"/>
    <property type="evidence" value="ECO:0007669"/>
    <property type="project" value="UniProtKB-KW"/>
</dbReference>
<evidence type="ECO:0000256" key="20">
    <source>
        <dbReference type="ARBA" id="ARBA00048173"/>
    </source>
</evidence>
<evidence type="ECO:0000256" key="12">
    <source>
        <dbReference type="ARBA" id="ARBA00022842"/>
    </source>
</evidence>
<evidence type="ECO:0000256" key="14">
    <source>
        <dbReference type="ARBA" id="ARBA00022908"/>
    </source>
</evidence>
<dbReference type="GO" id="GO:0015074">
    <property type="term" value="P:DNA integration"/>
    <property type="evidence" value="ECO:0007669"/>
    <property type="project" value="UniProtKB-KW"/>
</dbReference>
<comment type="function">
    <text evidence="1">The aspartyl protease (PR) mediates the proteolytic cleavages of the Gag and Gag-Pol polyproteins after assembly of the VLP.</text>
</comment>
<evidence type="ECO:0000256" key="19">
    <source>
        <dbReference type="ARBA" id="ARBA00023172"/>
    </source>
</evidence>
<evidence type="ECO:0000256" key="7">
    <source>
        <dbReference type="ARBA" id="ARBA00022723"/>
    </source>
</evidence>
<keyword evidence="15" id="KW-0695">RNA-directed DNA polymerase</keyword>
<keyword evidence="3" id="KW-1188">Viral release from host cell</keyword>
<evidence type="ECO:0000256" key="8">
    <source>
        <dbReference type="ARBA" id="ARBA00022741"/>
    </source>
</evidence>
<feature type="compositionally biased region" description="Basic and acidic residues" evidence="22">
    <location>
        <begin position="17"/>
        <end position="30"/>
    </location>
</feature>
<evidence type="ECO:0000256" key="13">
    <source>
        <dbReference type="ARBA" id="ARBA00022884"/>
    </source>
</evidence>
<comment type="catalytic activity">
    <reaction evidence="20">
        <text>DNA(n) + a 2'-deoxyribonucleoside 5'-triphosphate = DNA(n+1) + diphosphate</text>
        <dbReference type="Rhea" id="RHEA:22508"/>
        <dbReference type="Rhea" id="RHEA-COMP:17339"/>
        <dbReference type="Rhea" id="RHEA-COMP:17340"/>
        <dbReference type="ChEBI" id="CHEBI:33019"/>
        <dbReference type="ChEBI" id="CHEBI:61560"/>
        <dbReference type="ChEBI" id="CHEBI:173112"/>
        <dbReference type="EC" id="2.7.7.49"/>
    </reaction>
</comment>
<dbReference type="Pfam" id="PF00665">
    <property type="entry name" value="rve"/>
    <property type="match status" value="1"/>
</dbReference>
<keyword evidence="9" id="KW-0255">Endonuclease</keyword>
<keyword evidence="4" id="KW-0645">Protease</keyword>
<dbReference type="InterPro" id="IPR039537">
    <property type="entry name" value="Retrotran_Ty1/copia-like"/>
</dbReference>
<evidence type="ECO:0000256" key="15">
    <source>
        <dbReference type="ARBA" id="ARBA00022918"/>
    </source>
</evidence>
<dbReference type="GeneID" id="67018984"/>
<organism evidence="24 25">
    <name type="scientific">Alternaria atra</name>
    <dbReference type="NCBI Taxonomy" id="119953"/>
    <lineage>
        <taxon>Eukaryota</taxon>
        <taxon>Fungi</taxon>
        <taxon>Dikarya</taxon>
        <taxon>Ascomycota</taxon>
        <taxon>Pezizomycotina</taxon>
        <taxon>Dothideomycetes</taxon>
        <taxon>Pleosporomycetidae</taxon>
        <taxon>Pleosporales</taxon>
        <taxon>Pleosporineae</taxon>
        <taxon>Pleosporaceae</taxon>
        <taxon>Alternaria</taxon>
        <taxon>Alternaria sect. Ulocladioides</taxon>
    </lineage>
</organism>
<keyword evidence="17" id="KW-0917">Virion maturation</keyword>
<gene>
    <name evidence="24" type="ORF">ALTATR162_LOCUS7029</name>
</gene>
<dbReference type="GO" id="GO:0003677">
    <property type="term" value="F:DNA binding"/>
    <property type="evidence" value="ECO:0007669"/>
    <property type="project" value="UniProtKB-KW"/>
</dbReference>
<dbReference type="GO" id="GO:0005634">
    <property type="term" value="C:nucleus"/>
    <property type="evidence" value="ECO:0007669"/>
    <property type="project" value="UniProtKB-ARBA"/>
</dbReference>
<evidence type="ECO:0000256" key="18">
    <source>
        <dbReference type="ARBA" id="ARBA00023125"/>
    </source>
</evidence>
<evidence type="ECO:0000256" key="4">
    <source>
        <dbReference type="ARBA" id="ARBA00022670"/>
    </source>
</evidence>
<dbReference type="SUPFAM" id="SSF53098">
    <property type="entry name" value="Ribonuclease H-like"/>
    <property type="match status" value="1"/>
</dbReference>
<dbReference type="RefSeq" id="XP_043170590.1">
    <property type="nucleotide sequence ID" value="XM_043314655.1"/>
</dbReference>
<evidence type="ECO:0000256" key="6">
    <source>
        <dbReference type="ARBA" id="ARBA00022722"/>
    </source>
</evidence>
<evidence type="ECO:0000256" key="16">
    <source>
        <dbReference type="ARBA" id="ARBA00022932"/>
    </source>
</evidence>
<dbReference type="InterPro" id="IPR054722">
    <property type="entry name" value="PolX-like_BBD"/>
</dbReference>
<keyword evidence="16" id="KW-0808">Transferase</keyword>
<keyword evidence="7" id="KW-0479">Metal-binding</keyword>
<dbReference type="EMBL" id="CAJRGZ010000021">
    <property type="protein sequence ID" value="CAG5169338.1"/>
    <property type="molecule type" value="Genomic_DNA"/>
</dbReference>
<keyword evidence="19" id="KW-0233">DNA recombination</keyword>
<feature type="compositionally biased region" description="Basic and acidic residues" evidence="22">
    <location>
        <begin position="41"/>
        <end position="52"/>
    </location>
</feature>
<keyword evidence="14" id="KW-0229">DNA integration</keyword>
<evidence type="ECO:0000256" key="21">
    <source>
        <dbReference type="ARBA" id="ARBA00049244"/>
    </source>
</evidence>
<dbReference type="PANTHER" id="PTHR42648">
    <property type="entry name" value="TRANSPOSASE, PUTATIVE-RELATED"/>
    <property type="match status" value="1"/>
</dbReference>
<sequence length="977" mass="109283">MSSTRPTRRNTTAAEQLRLEEIERNRRNNRDGSTTGHRVRERQGGRGERELGGGDNGNAASRDEMEALRAENRRLRDLTGELQLNGEGQEDISDYSNGDGLVGAFLDFEKHAKVSSAGKAVSESGFKKLVGVTNYEGWKKSFQTMAEIHNLWEMYEGRFDALSTITDQKVSVKFRRLSRNAMGILHTACDGTIGSSLQSEGIKLPSQAMTLLSERNRQRGSAIVWSLFKEFFNTTLASTGSVTQFRNKLVEVQEKLMAVDTGYRLPAWQVNSHFLTALTSAFDNKVAVLSSDESIVSVTDPKDFQTLAREVIQEEQRQMNNDDSITLTWTALAHVLVALGTRWWMEVEAETWAETNGPWLPLALGVINGRLAPDDWVLDSGSYTHVTGRQSLFETMRPAPPGKRVMGVGGGVTVAGIGTVKIPIACEVNGIVYNKTFTIQNVSYAPGLPFNIISCRALTLTKEGEKAGIRFMMDGHDLEIVRTETGQVIATADCRTTDLYVLSRPKAKATREQRPQPYAFTAIPSDVPIETHHRRLGHLGEGRLRRLLRRLNVSSAEDPLPPCESCSRAGMKRRNFKNSGTRSTKPLQRVFVDLAGPVNAYDGKKKVNDRFALTITDDYTRYRWVRVLRHKNDAARELRIWKTQIEKELEHQLLAVRRDNGGEFDNRVLNEFFKETGVRVEPTAPYNPEQNGVAERGMNILFTAVRAILDESNLGQNCFAEILISVTDIVNYCPTSANPGDQPPYERLYGKPPPIEHLRVLGCECWKPRPRNDYAKFKKLDPRADKCYLLGCIAKHQYRVWNTCTERVELVRDLHFNEDVFGPGGEVPETARQPAHGDEAMIQDTLAHRAKRRRSSTIEGETLAALSVKPAAIDGGLVLIAHDGEVNEAERISEENIQAQVAHSLVSVDHDDWSVITECLAALSALEKNQDKLENHVVDHAISDAYEPKNYEDAVTCADASRWIPSMEEEIKEIIAN</sequence>
<accession>A0A8J2N157</accession>
<dbReference type="InterPro" id="IPR001584">
    <property type="entry name" value="Integrase_cat-core"/>
</dbReference>
<evidence type="ECO:0000313" key="25">
    <source>
        <dbReference type="Proteomes" id="UP000676310"/>
    </source>
</evidence>
<dbReference type="PANTHER" id="PTHR42648:SF11">
    <property type="entry name" value="TRANSPOSON TY4-P GAG-POL POLYPROTEIN"/>
    <property type="match status" value="1"/>
</dbReference>
<dbReference type="GO" id="GO:0003964">
    <property type="term" value="F:RNA-directed DNA polymerase activity"/>
    <property type="evidence" value="ECO:0007669"/>
    <property type="project" value="UniProtKB-KW"/>
</dbReference>
<proteinExistence type="predicted"/>
<dbReference type="InterPro" id="IPR057670">
    <property type="entry name" value="SH3_retrovirus"/>
</dbReference>
<dbReference type="Pfam" id="PF25597">
    <property type="entry name" value="SH3_retrovirus"/>
    <property type="match status" value="1"/>
</dbReference>
<feature type="region of interest" description="Disordered" evidence="22">
    <location>
        <begin position="1"/>
        <end position="62"/>
    </location>
</feature>
<name>A0A8J2N157_9PLEO</name>
<dbReference type="Proteomes" id="UP000676310">
    <property type="component" value="Unassembled WGS sequence"/>
</dbReference>
<evidence type="ECO:0000256" key="9">
    <source>
        <dbReference type="ARBA" id="ARBA00022759"/>
    </source>
</evidence>
<evidence type="ECO:0000313" key="24">
    <source>
        <dbReference type="EMBL" id="CAG5169338.1"/>
    </source>
</evidence>
<evidence type="ECO:0000256" key="22">
    <source>
        <dbReference type="SAM" id="MobiDB-lite"/>
    </source>
</evidence>
<comment type="catalytic activity">
    <reaction evidence="21">
        <text>DNA(n) + a 2'-deoxyribonucleoside 5'-triphosphate = DNA(n+1) + diphosphate</text>
        <dbReference type="Rhea" id="RHEA:22508"/>
        <dbReference type="Rhea" id="RHEA-COMP:17339"/>
        <dbReference type="Rhea" id="RHEA-COMP:17340"/>
        <dbReference type="ChEBI" id="CHEBI:33019"/>
        <dbReference type="ChEBI" id="CHEBI:61560"/>
        <dbReference type="ChEBI" id="CHEBI:173112"/>
        <dbReference type="EC" id="2.7.7.7"/>
    </reaction>
</comment>
<keyword evidence="6" id="KW-0540">Nuclease</keyword>
<dbReference type="GO" id="GO:0006310">
    <property type="term" value="P:DNA recombination"/>
    <property type="evidence" value="ECO:0007669"/>
    <property type="project" value="UniProtKB-KW"/>
</dbReference>
<evidence type="ECO:0000256" key="10">
    <source>
        <dbReference type="ARBA" id="ARBA00022801"/>
    </source>
</evidence>
<keyword evidence="25" id="KW-1185">Reference proteome</keyword>
<keyword evidence="12" id="KW-0460">Magnesium</keyword>
<keyword evidence="8" id="KW-0547">Nucleotide-binding</keyword>
<dbReference type="AlphaFoldDB" id="A0A8J2N157"/>
<evidence type="ECO:0000256" key="3">
    <source>
        <dbReference type="ARBA" id="ARBA00022612"/>
    </source>
</evidence>
<keyword evidence="10" id="KW-0378">Hydrolase</keyword>
<dbReference type="GO" id="GO:0003887">
    <property type="term" value="F:DNA-directed DNA polymerase activity"/>
    <property type="evidence" value="ECO:0007669"/>
    <property type="project" value="UniProtKB-KW"/>
</dbReference>
<protein>
    <recommendedName>
        <fullName evidence="23">Integrase catalytic domain-containing protein</fullName>
    </recommendedName>
</protein>
<evidence type="ECO:0000256" key="17">
    <source>
        <dbReference type="ARBA" id="ARBA00023113"/>
    </source>
</evidence>
<dbReference type="GO" id="GO:0003723">
    <property type="term" value="F:RNA binding"/>
    <property type="evidence" value="ECO:0007669"/>
    <property type="project" value="UniProtKB-KW"/>
</dbReference>
<dbReference type="GO" id="GO:0032196">
    <property type="term" value="P:transposition"/>
    <property type="evidence" value="ECO:0007669"/>
    <property type="project" value="UniProtKB-KW"/>
</dbReference>
<evidence type="ECO:0000256" key="2">
    <source>
        <dbReference type="ARBA" id="ARBA00022578"/>
    </source>
</evidence>
<evidence type="ECO:0000256" key="5">
    <source>
        <dbReference type="ARBA" id="ARBA00022695"/>
    </source>
</evidence>
<keyword evidence="13" id="KW-0694">RNA-binding</keyword>
<keyword evidence="11" id="KW-0067">ATP-binding</keyword>
<evidence type="ECO:0000256" key="1">
    <source>
        <dbReference type="ARBA" id="ARBA00002180"/>
    </source>
</evidence>
<dbReference type="PROSITE" id="PS50994">
    <property type="entry name" value="INTEGRASE"/>
    <property type="match status" value="1"/>
</dbReference>
<dbReference type="Gene3D" id="3.30.420.10">
    <property type="entry name" value="Ribonuclease H-like superfamily/Ribonuclease H"/>
    <property type="match status" value="1"/>
</dbReference>
<feature type="compositionally biased region" description="Polar residues" evidence="22">
    <location>
        <begin position="1"/>
        <end position="14"/>
    </location>
</feature>
<evidence type="ECO:0000259" key="23">
    <source>
        <dbReference type="PROSITE" id="PS50994"/>
    </source>
</evidence>
<reference evidence="24" key="1">
    <citation type="submission" date="2021-05" db="EMBL/GenBank/DDBJ databases">
        <authorList>
            <person name="Stam R."/>
        </authorList>
    </citation>
    <scope>NUCLEOTIDE SEQUENCE</scope>
    <source>
        <strain evidence="24">CS162</strain>
    </source>
</reference>
<keyword evidence="18" id="KW-0238">DNA-binding</keyword>
<keyword evidence="5" id="KW-0548">Nucleotidyltransferase</keyword>
<evidence type="ECO:0000256" key="11">
    <source>
        <dbReference type="ARBA" id="ARBA00022840"/>
    </source>
</evidence>
<comment type="caution">
    <text evidence="24">The sequence shown here is derived from an EMBL/GenBank/DDBJ whole genome shotgun (WGS) entry which is preliminary data.</text>
</comment>
<dbReference type="GO" id="GO:0046872">
    <property type="term" value="F:metal ion binding"/>
    <property type="evidence" value="ECO:0007669"/>
    <property type="project" value="UniProtKB-KW"/>
</dbReference>
<dbReference type="GO" id="GO:0005524">
    <property type="term" value="F:ATP binding"/>
    <property type="evidence" value="ECO:0007669"/>
    <property type="project" value="UniProtKB-KW"/>
</dbReference>